<dbReference type="SMART" id="SM00873">
    <property type="entry name" value="B3_4"/>
    <property type="match status" value="1"/>
</dbReference>
<dbReference type="InterPro" id="IPR005146">
    <property type="entry name" value="B3/B4_tRNA-bd"/>
</dbReference>
<name>A0ABQ9F887_TEGGR</name>
<keyword evidence="1" id="KW-0433">Leucine-rich repeat</keyword>
<dbReference type="PROSITE" id="PS51450">
    <property type="entry name" value="LRR"/>
    <property type="match status" value="4"/>
</dbReference>
<reference evidence="4 5" key="1">
    <citation type="submission" date="2022-12" db="EMBL/GenBank/DDBJ databases">
        <title>Chromosome-level genome of Tegillarca granosa.</title>
        <authorList>
            <person name="Kim J."/>
        </authorList>
    </citation>
    <scope>NUCLEOTIDE SEQUENCE [LARGE SCALE GENOMIC DNA]</scope>
    <source>
        <strain evidence="4">Teg-2019</strain>
        <tissue evidence="4">Adductor muscle</tissue>
    </source>
</reference>
<evidence type="ECO:0000256" key="1">
    <source>
        <dbReference type="ARBA" id="ARBA00022614"/>
    </source>
</evidence>
<feature type="domain" description="B3/B4 tRNA-binding" evidence="3">
    <location>
        <begin position="302"/>
        <end position="471"/>
    </location>
</feature>
<dbReference type="InterPro" id="IPR020825">
    <property type="entry name" value="Phe-tRNA_synthase-like_B3/B4"/>
</dbReference>
<evidence type="ECO:0000259" key="3">
    <source>
        <dbReference type="SMART" id="SM00873"/>
    </source>
</evidence>
<dbReference type="PANTHER" id="PTHR10947:SF3">
    <property type="entry name" value="LEUCINE-RICH REPEAT-CONTAINING PROTEIN 47"/>
    <property type="match status" value="1"/>
</dbReference>
<dbReference type="SMART" id="SM00364">
    <property type="entry name" value="LRR_BAC"/>
    <property type="match status" value="6"/>
</dbReference>
<dbReference type="EMBL" id="JARBDR010000440">
    <property type="protein sequence ID" value="KAJ8312087.1"/>
    <property type="molecule type" value="Genomic_DNA"/>
</dbReference>
<keyword evidence="5" id="KW-1185">Reference proteome</keyword>
<dbReference type="Gene3D" id="3.80.10.10">
    <property type="entry name" value="Ribonuclease Inhibitor"/>
    <property type="match status" value="2"/>
</dbReference>
<dbReference type="InterPro" id="IPR032675">
    <property type="entry name" value="LRR_dom_sf"/>
</dbReference>
<evidence type="ECO:0000313" key="5">
    <source>
        <dbReference type="Proteomes" id="UP001217089"/>
    </source>
</evidence>
<comment type="caution">
    <text evidence="4">The sequence shown here is derived from an EMBL/GenBank/DDBJ whole genome shotgun (WGS) entry which is preliminary data.</text>
</comment>
<dbReference type="Pfam" id="PF00560">
    <property type="entry name" value="LRR_1"/>
    <property type="match status" value="1"/>
</dbReference>
<accession>A0ABQ9F887</accession>
<evidence type="ECO:0000313" key="4">
    <source>
        <dbReference type="EMBL" id="KAJ8312087.1"/>
    </source>
</evidence>
<gene>
    <name evidence="4" type="ORF">KUTeg_009460</name>
</gene>
<dbReference type="SUPFAM" id="SSF52058">
    <property type="entry name" value="L domain-like"/>
    <property type="match status" value="1"/>
</dbReference>
<dbReference type="Pfam" id="PF13855">
    <property type="entry name" value="LRR_8"/>
    <property type="match status" value="2"/>
</dbReference>
<dbReference type="InterPro" id="IPR045060">
    <property type="entry name" value="Phe-tRNA-ligase_IIc_bsu"/>
</dbReference>
<dbReference type="Gene3D" id="3.50.40.10">
    <property type="entry name" value="Phenylalanyl-trna Synthetase, Chain B, domain 3"/>
    <property type="match status" value="1"/>
</dbReference>
<sequence length="531" mass="59724">MAADNDMWPEVQVAISEKRKELTLHGSYISDRIEKNGLDSGIYNLTWINYLDVSKTCLSSLTSELGNLVSLTNLVLHNNQLAGVPKELSKLVKLKYLDLSNNKITNLEADISNLTDLQCLNVSMNMLSEFPSVESLVSLHILNLSHNSLESLPEGIYSETLVHLSQILASNNEISNLLPAISDLPHLNTLDLSSNKLTEVPAELCECPKLKELNLKSNKFKDRRFGKLVEQCPTKSVVDYLVNVLKKEREKSGSKKKTEKKKKAAKKEEKEIDEIIQDIIRIVHFDKTEGVSVQVTPGAASTRPYIVCCIVRDLDLKKSLNIFKHFITLQTKLHDGICQKRQAATIATHDMKSIKMPLTYDAKLPQLLKIRPLFKHKESTGRSLVATLTKEAEEMRKEQKRNKLLQGKELYPCLVDGDGDVISFPPITNSDKTKISNETTDILIEVTSSTNLDVCKKALDELLQGMLRLGVGATDETVTDYPEVGASEPPSDSITDPSLVKQKKLLVEQVKSYRFRWQYESYLPSKTRFEL</sequence>
<keyword evidence="2" id="KW-0677">Repeat</keyword>
<dbReference type="Proteomes" id="UP001217089">
    <property type="component" value="Unassembled WGS sequence"/>
</dbReference>
<dbReference type="InterPro" id="IPR001611">
    <property type="entry name" value="Leu-rich_rpt"/>
</dbReference>
<proteinExistence type="predicted"/>
<protein>
    <recommendedName>
        <fullName evidence="3">B3/B4 tRNA-binding domain-containing protein</fullName>
    </recommendedName>
</protein>
<dbReference type="PANTHER" id="PTHR10947">
    <property type="entry name" value="PHENYLALANYL-TRNA SYNTHETASE BETA CHAIN AND LEUCINE-RICH REPEAT-CONTAINING PROTEIN 47"/>
    <property type="match status" value="1"/>
</dbReference>
<evidence type="ECO:0000256" key="2">
    <source>
        <dbReference type="ARBA" id="ARBA00022737"/>
    </source>
</evidence>
<dbReference type="PRINTS" id="PR00019">
    <property type="entry name" value="LEURICHRPT"/>
</dbReference>
<organism evidence="4 5">
    <name type="scientific">Tegillarca granosa</name>
    <name type="common">Malaysian cockle</name>
    <name type="synonym">Anadara granosa</name>
    <dbReference type="NCBI Taxonomy" id="220873"/>
    <lineage>
        <taxon>Eukaryota</taxon>
        <taxon>Metazoa</taxon>
        <taxon>Spiralia</taxon>
        <taxon>Lophotrochozoa</taxon>
        <taxon>Mollusca</taxon>
        <taxon>Bivalvia</taxon>
        <taxon>Autobranchia</taxon>
        <taxon>Pteriomorphia</taxon>
        <taxon>Arcoida</taxon>
        <taxon>Arcoidea</taxon>
        <taxon>Arcidae</taxon>
        <taxon>Tegillarca</taxon>
    </lineage>
</organism>
<dbReference type="InterPro" id="IPR003591">
    <property type="entry name" value="Leu-rich_rpt_typical-subtyp"/>
</dbReference>
<dbReference type="SMART" id="SM00369">
    <property type="entry name" value="LRR_TYP"/>
    <property type="match status" value="4"/>
</dbReference>